<proteinExistence type="predicted"/>
<dbReference type="AlphaFoldDB" id="A0A2P2ISB8"/>
<keyword evidence="2" id="KW-0808">Transferase</keyword>
<reference evidence="2" key="1">
    <citation type="submission" date="2018-02" db="EMBL/GenBank/DDBJ databases">
        <title>Rhizophora mucronata_Transcriptome.</title>
        <authorList>
            <person name="Meera S.P."/>
            <person name="Sreeshan A."/>
            <person name="Augustine A."/>
        </authorList>
    </citation>
    <scope>NUCLEOTIDE SEQUENCE</scope>
    <source>
        <tissue evidence="2">Leaf</tissue>
    </source>
</reference>
<feature type="region of interest" description="Disordered" evidence="1">
    <location>
        <begin position="1"/>
        <end position="31"/>
    </location>
</feature>
<dbReference type="GO" id="GO:0016301">
    <property type="term" value="F:kinase activity"/>
    <property type="evidence" value="ECO:0007669"/>
    <property type="project" value="UniProtKB-KW"/>
</dbReference>
<protein>
    <submittedName>
        <fullName evidence="2">Casein kinase I isoform X2</fullName>
    </submittedName>
</protein>
<keyword evidence="2" id="KW-0418">Kinase</keyword>
<evidence type="ECO:0000313" key="2">
    <source>
        <dbReference type="EMBL" id="MBW84121.1"/>
    </source>
</evidence>
<accession>A0A2P2ISB8</accession>
<evidence type="ECO:0000256" key="1">
    <source>
        <dbReference type="SAM" id="MobiDB-lite"/>
    </source>
</evidence>
<organism evidence="2">
    <name type="scientific">Rhizophora mucronata</name>
    <name type="common">Asiatic mangrove</name>
    <dbReference type="NCBI Taxonomy" id="61149"/>
    <lineage>
        <taxon>Eukaryota</taxon>
        <taxon>Viridiplantae</taxon>
        <taxon>Streptophyta</taxon>
        <taxon>Embryophyta</taxon>
        <taxon>Tracheophyta</taxon>
        <taxon>Spermatophyta</taxon>
        <taxon>Magnoliopsida</taxon>
        <taxon>eudicotyledons</taxon>
        <taxon>Gunneridae</taxon>
        <taxon>Pentapetalae</taxon>
        <taxon>rosids</taxon>
        <taxon>fabids</taxon>
        <taxon>Malpighiales</taxon>
        <taxon>Rhizophoraceae</taxon>
        <taxon>Rhizophora</taxon>
    </lineage>
</organism>
<name>A0A2P2ISB8_RHIMU</name>
<sequence length="51" mass="6296">MKLNDQRSLSEPKPEKRPQKSNRTESKMYKAKKKFIEKFKQYPLIRKEKQK</sequence>
<dbReference type="EMBL" id="GGEC01003638">
    <property type="protein sequence ID" value="MBW84121.1"/>
    <property type="molecule type" value="Transcribed_RNA"/>
</dbReference>